<proteinExistence type="predicted"/>
<evidence type="ECO:0000313" key="3">
    <source>
        <dbReference type="Proteomes" id="UP001500979"/>
    </source>
</evidence>
<dbReference type="EMBL" id="BAAAUX010000029">
    <property type="protein sequence ID" value="GAA2815469.1"/>
    <property type="molecule type" value="Genomic_DNA"/>
</dbReference>
<keyword evidence="3" id="KW-1185">Reference proteome</keyword>
<organism evidence="2 3">
    <name type="scientific">Saccharopolyspora taberi</name>
    <dbReference type="NCBI Taxonomy" id="60895"/>
    <lineage>
        <taxon>Bacteria</taxon>
        <taxon>Bacillati</taxon>
        <taxon>Actinomycetota</taxon>
        <taxon>Actinomycetes</taxon>
        <taxon>Pseudonocardiales</taxon>
        <taxon>Pseudonocardiaceae</taxon>
        <taxon>Saccharopolyspora</taxon>
    </lineage>
</organism>
<keyword evidence="1" id="KW-0472">Membrane</keyword>
<name>A0ABN3VKZ6_9PSEU</name>
<evidence type="ECO:0000313" key="2">
    <source>
        <dbReference type="EMBL" id="GAA2815469.1"/>
    </source>
</evidence>
<accession>A0ABN3VKZ6</accession>
<feature type="transmembrane region" description="Helical" evidence="1">
    <location>
        <begin position="6"/>
        <end position="26"/>
    </location>
</feature>
<dbReference type="Proteomes" id="UP001500979">
    <property type="component" value="Unassembled WGS sequence"/>
</dbReference>
<reference evidence="2 3" key="1">
    <citation type="journal article" date="2019" name="Int. J. Syst. Evol. Microbiol.">
        <title>The Global Catalogue of Microorganisms (GCM) 10K type strain sequencing project: providing services to taxonomists for standard genome sequencing and annotation.</title>
        <authorList>
            <consortium name="The Broad Institute Genomics Platform"/>
            <consortium name="The Broad Institute Genome Sequencing Center for Infectious Disease"/>
            <person name="Wu L."/>
            <person name="Ma J."/>
        </authorList>
    </citation>
    <scope>NUCLEOTIDE SEQUENCE [LARGE SCALE GENOMIC DNA]</scope>
    <source>
        <strain evidence="2 3">JCM 9383</strain>
    </source>
</reference>
<keyword evidence="1" id="KW-1133">Transmembrane helix</keyword>
<dbReference type="RefSeq" id="WP_344685239.1">
    <property type="nucleotide sequence ID" value="NZ_BAAAUX010000029.1"/>
</dbReference>
<comment type="caution">
    <text evidence="2">The sequence shown here is derived from an EMBL/GenBank/DDBJ whole genome shotgun (WGS) entry which is preliminary data.</text>
</comment>
<protein>
    <recommendedName>
        <fullName evidence="4">DUF3137 domain-containing protein</fullName>
    </recommendedName>
</protein>
<keyword evidence="1" id="KW-0812">Transmembrane</keyword>
<sequence length="220" mass="24303">MEAIVPIALILIVLILAGGVAAGILLRKRQFRGYGELLRQGAGWQRLPADPQLWQRVAVLRWFAGRLGLQDLFHFGGEYRGVRFEAVQYRRPPRVGERVYVAAIAVYLPRPVPGPSLHLARQGQWAPLGQDSVVPTGHPQFDQSFMVTSSDPDFARAVLNPGLVDGLLRDQRTDSCVIEFGPEHVVAFATKVATKNTVLPMLDLVADVHAGVAWQALDRR</sequence>
<gene>
    <name evidence="2" type="ORF">GCM10010470_58660</name>
</gene>
<evidence type="ECO:0008006" key="4">
    <source>
        <dbReference type="Google" id="ProtNLM"/>
    </source>
</evidence>
<evidence type="ECO:0000256" key="1">
    <source>
        <dbReference type="SAM" id="Phobius"/>
    </source>
</evidence>